<dbReference type="KEGG" id="fcy:FRACYDRAFT_233370"/>
<feature type="compositionally biased region" description="Low complexity" evidence="5">
    <location>
        <begin position="625"/>
        <end position="634"/>
    </location>
</feature>
<dbReference type="InParanoid" id="A0A1E7FYH3"/>
<evidence type="ECO:0000256" key="6">
    <source>
        <dbReference type="SAM" id="SignalP"/>
    </source>
</evidence>
<reference evidence="8 9" key="1">
    <citation type="submission" date="2016-09" db="EMBL/GenBank/DDBJ databases">
        <title>Extensive genetic diversity and differential bi-allelic expression allows diatom success in the polar Southern Ocean.</title>
        <authorList>
            <consortium name="DOE Joint Genome Institute"/>
            <person name="Mock T."/>
            <person name="Otillar R.P."/>
            <person name="Strauss J."/>
            <person name="Dupont C."/>
            <person name="Frickenhaus S."/>
            <person name="Maumus F."/>
            <person name="Mcmullan M."/>
            <person name="Sanges R."/>
            <person name="Schmutz J."/>
            <person name="Toseland A."/>
            <person name="Valas R."/>
            <person name="Veluchamy A."/>
            <person name="Ward B.J."/>
            <person name="Allen A."/>
            <person name="Barry K."/>
            <person name="Falciatore A."/>
            <person name="Ferrante M."/>
            <person name="Fortunato A.E."/>
            <person name="Gloeckner G."/>
            <person name="Gruber A."/>
            <person name="Hipkin R."/>
            <person name="Janech M."/>
            <person name="Kroth P."/>
            <person name="Leese F."/>
            <person name="Lindquist E."/>
            <person name="Lyon B.R."/>
            <person name="Martin J."/>
            <person name="Mayer C."/>
            <person name="Parker M."/>
            <person name="Quesneville H."/>
            <person name="Raymond J."/>
            <person name="Uhlig C."/>
            <person name="Valentin K.U."/>
            <person name="Worden A.Z."/>
            <person name="Armbrust E.V."/>
            <person name="Bowler C."/>
            <person name="Green B."/>
            <person name="Moulton V."/>
            <person name="Van Oosterhout C."/>
            <person name="Grigoriev I."/>
        </authorList>
    </citation>
    <scope>NUCLEOTIDE SEQUENCE [LARGE SCALE GENOMIC DNA]</scope>
    <source>
        <strain evidence="8 9">CCMP1102</strain>
    </source>
</reference>
<evidence type="ECO:0000256" key="2">
    <source>
        <dbReference type="ARBA" id="ARBA00022801"/>
    </source>
</evidence>
<dbReference type="InterPro" id="IPR024535">
    <property type="entry name" value="RHGA/B-epi-like_pectate_lyase"/>
</dbReference>
<dbReference type="EMBL" id="KV784353">
    <property type="protein sequence ID" value="OEU23201.1"/>
    <property type="molecule type" value="Genomic_DNA"/>
</dbReference>
<evidence type="ECO:0000256" key="1">
    <source>
        <dbReference type="ARBA" id="ARBA00008834"/>
    </source>
</evidence>
<dbReference type="Pfam" id="PF00295">
    <property type="entry name" value="Glyco_hydro_28"/>
    <property type="match status" value="1"/>
</dbReference>
<gene>
    <name evidence="8" type="primary">PGLR1_1</name>
    <name evidence="8" type="ORF">FRACYDRAFT_233370</name>
</gene>
<evidence type="ECO:0000256" key="5">
    <source>
        <dbReference type="SAM" id="MobiDB-lite"/>
    </source>
</evidence>
<name>A0A1E7FYH3_9STRA</name>
<dbReference type="GO" id="GO:0004650">
    <property type="term" value="F:polygalacturonase activity"/>
    <property type="evidence" value="ECO:0007669"/>
    <property type="project" value="InterPro"/>
</dbReference>
<dbReference type="PANTHER" id="PTHR31339">
    <property type="entry name" value="PECTIN LYASE-RELATED"/>
    <property type="match status" value="1"/>
</dbReference>
<evidence type="ECO:0000256" key="3">
    <source>
        <dbReference type="ARBA" id="ARBA00023295"/>
    </source>
</evidence>
<comment type="similarity">
    <text evidence="1 4">Belongs to the glycosyl hydrolase 28 family.</text>
</comment>
<evidence type="ECO:0000259" key="7">
    <source>
        <dbReference type="Pfam" id="PF12708"/>
    </source>
</evidence>
<feature type="compositionally biased region" description="Polar residues" evidence="5">
    <location>
        <begin position="635"/>
        <end position="648"/>
    </location>
</feature>
<dbReference type="InterPro" id="IPR012334">
    <property type="entry name" value="Pectin_lyas_fold"/>
</dbReference>
<keyword evidence="2 4" id="KW-0378">Hydrolase</keyword>
<dbReference type="SUPFAM" id="SSF51126">
    <property type="entry name" value="Pectin lyase-like"/>
    <property type="match status" value="1"/>
</dbReference>
<feature type="domain" description="Rhamnogalacturonase A/B/Epimerase-like pectate lyase" evidence="7">
    <location>
        <begin position="130"/>
        <end position="205"/>
    </location>
</feature>
<sequence>MTTSSSSWLWLHGVVLVLNLLIVALITAAPPVVAVAEEAKSDNRDPIIVDATTVGLEINNNLSRQIRPPTNDDHNANDSLDFDDYKHNNNYGSYWSSNCPSSETFFNNNHNSNSNSNSNNNDVKCGCCCSIRDYGAVGNNSTLNTIAIQSTIDSCHERCTSSSRYTTTTTNNNNNNNNNNNINNFVIIYVPPGNYLTGSILLRSNMRLHLGRGSAIYGSNNPMDYPIVPMLPNGYLTHKRAMWRALISGYDIDNVLITGDNKGYTPGIFANFNHAIRHDDDDINNSDDFSSDDSSLSIIDGVGWKWWCLAKSMPVPQSYCKQMNPNNETIPKDMMRPKLIEFYYSTNIKLDKFTARNSPNWFIHPFQSKNISMTNLTVLAPRSVGNTDGLDPDSCENVLIDSCYIDTGDDGISIKSSNKSSTATLTAADPRHNEETSMMSPTRNITMRNLRIVSRNWCIGSATFGGIYDILFEDSTIGDPYTVTSPWAIKFKSHRYYPGPMENITIRRIVMGKIGPTPWMYPHQPGSVLLLGLSYGNGPPSKGRSGKPIFKNVTFEDITVMSAGVAGKIQGVPEDCLQGLTLRNISVLDGEANWRCNHIDLSTLTISNVYPPVSCSGECTTCNSSTSTSSSNTTVSLVDGTSTATRSG</sequence>
<dbReference type="AlphaFoldDB" id="A0A1E7FYH3"/>
<keyword evidence="9" id="KW-1185">Reference proteome</keyword>
<accession>A0A1E7FYH3</accession>
<feature type="chain" id="PRO_5009193733" evidence="6">
    <location>
        <begin position="29"/>
        <end position="648"/>
    </location>
</feature>
<dbReference type="InterPro" id="IPR051801">
    <property type="entry name" value="GH28_Enzymes"/>
</dbReference>
<dbReference type="OrthoDB" id="1610090at2759"/>
<organism evidence="8 9">
    <name type="scientific">Fragilariopsis cylindrus CCMP1102</name>
    <dbReference type="NCBI Taxonomy" id="635003"/>
    <lineage>
        <taxon>Eukaryota</taxon>
        <taxon>Sar</taxon>
        <taxon>Stramenopiles</taxon>
        <taxon>Ochrophyta</taxon>
        <taxon>Bacillariophyta</taxon>
        <taxon>Bacillariophyceae</taxon>
        <taxon>Bacillariophycidae</taxon>
        <taxon>Bacillariales</taxon>
        <taxon>Bacillariaceae</taxon>
        <taxon>Fragilariopsis</taxon>
    </lineage>
</organism>
<dbReference type="PANTHER" id="PTHR31339:SF9">
    <property type="entry name" value="PLASMIN AND FIBRONECTIN-BINDING PROTEIN A"/>
    <property type="match status" value="1"/>
</dbReference>
<dbReference type="Proteomes" id="UP000095751">
    <property type="component" value="Unassembled WGS sequence"/>
</dbReference>
<keyword evidence="3 4" id="KW-0326">Glycosidase</keyword>
<feature type="signal peptide" evidence="6">
    <location>
        <begin position="1"/>
        <end position="28"/>
    </location>
</feature>
<protein>
    <submittedName>
        <fullName evidence="8">Putative polygalacturonase</fullName>
    </submittedName>
</protein>
<evidence type="ECO:0000313" key="9">
    <source>
        <dbReference type="Proteomes" id="UP000095751"/>
    </source>
</evidence>
<evidence type="ECO:0000313" key="8">
    <source>
        <dbReference type="EMBL" id="OEU23201.1"/>
    </source>
</evidence>
<dbReference type="InterPro" id="IPR000743">
    <property type="entry name" value="Glyco_hydro_28"/>
</dbReference>
<feature type="region of interest" description="Disordered" evidence="5">
    <location>
        <begin position="625"/>
        <end position="648"/>
    </location>
</feature>
<dbReference type="Gene3D" id="2.160.20.10">
    <property type="entry name" value="Single-stranded right-handed beta-helix, Pectin lyase-like"/>
    <property type="match status" value="1"/>
</dbReference>
<dbReference type="InterPro" id="IPR011050">
    <property type="entry name" value="Pectin_lyase_fold/virulence"/>
</dbReference>
<proteinExistence type="inferred from homology"/>
<evidence type="ECO:0000256" key="4">
    <source>
        <dbReference type="RuleBase" id="RU361169"/>
    </source>
</evidence>
<dbReference type="GO" id="GO:0005975">
    <property type="term" value="P:carbohydrate metabolic process"/>
    <property type="evidence" value="ECO:0007669"/>
    <property type="project" value="InterPro"/>
</dbReference>
<dbReference type="Pfam" id="PF12708">
    <property type="entry name" value="Pect-lyase_RHGA_epim"/>
    <property type="match status" value="1"/>
</dbReference>
<keyword evidence="6" id="KW-0732">Signal</keyword>